<gene>
    <name evidence="2" type="ORF">CPOL0286_LOCUS13658</name>
</gene>
<feature type="region of interest" description="Disordered" evidence="1">
    <location>
        <begin position="182"/>
        <end position="205"/>
    </location>
</feature>
<accession>A0A7S4MUS6</accession>
<organism evidence="2">
    <name type="scientific">Prymnesium polylepis</name>
    <dbReference type="NCBI Taxonomy" id="72548"/>
    <lineage>
        <taxon>Eukaryota</taxon>
        <taxon>Haptista</taxon>
        <taxon>Haptophyta</taxon>
        <taxon>Prymnesiophyceae</taxon>
        <taxon>Prymnesiales</taxon>
        <taxon>Prymnesiaceae</taxon>
        <taxon>Prymnesium</taxon>
    </lineage>
</organism>
<evidence type="ECO:0000256" key="1">
    <source>
        <dbReference type="SAM" id="MobiDB-lite"/>
    </source>
</evidence>
<name>A0A7S4MUS6_9EUKA</name>
<protein>
    <submittedName>
        <fullName evidence="2">Uncharacterized protein</fullName>
    </submittedName>
</protein>
<dbReference type="AlphaFoldDB" id="A0A7S4MUS6"/>
<evidence type="ECO:0000313" key="2">
    <source>
        <dbReference type="EMBL" id="CAE2244593.1"/>
    </source>
</evidence>
<dbReference type="EMBL" id="HBKO01030022">
    <property type="protein sequence ID" value="CAE2244593.1"/>
    <property type="molecule type" value="Transcribed_RNA"/>
</dbReference>
<sequence length="205" mass="23309">MLIAMMAKTMDTYQGSTLHYFFIQAKVVDDWVHASPNPPPLTVLSFPYLLGAHFCVSPRGARFFGSTSEVEKNRFLLNPFSKGHQSMGGLAELQEQVAHYSVEHQGESSSRSNEELMAIQMLKRQLDEHTHALDALEHHLEARMNENELQLEKRLETMKEQQAKDQTQLEKRLDGIENALSRLLSQNRLPAESSLDDDKDGKPSF</sequence>
<proteinExistence type="predicted"/>
<reference evidence="2" key="1">
    <citation type="submission" date="2021-01" db="EMBL/GenBank/DDBJ databases">
        <authorList>
            <person name="Corre E."/>
            <person name="Pelletier E."/>
            <person name="Niang G."/>
            <person name="Scheremetjew M."/>
            <person name="Finn R."/>
            <person name="Kale V."/>
            <person name="Holt S."/>
            <person name="Cochrane G."/>
            <person name="Meng A."/>
            <person name="Brown T."/>
            <person name="Cohen L."/>
        </authorList>
    </citation>
    <scope>NUCLEOTIDE SEQUENCE</scope>
    <source>
        <strain evidence="2">UIO037</strain>
    </source>
</reference>